<dbReference type="GO" id="GO:0043682">
    <property type="term" value="F:P-type divalent copper transporter activity"/>
    <property type="evidence" value="ECO:0007669"/>
    <property type="project" value="TreeGrafter"/>
</dbReference>
<dbReference type="AlphaFoldDB" id="V5FIP4"/>
<evidence type="ECO:0000256" key="14">
    <source>
        <dbReference type="ARBA" id="ARBA00022989"/>
    </source>
</evidence>
<accession>V5FIP4</accession>
<dbReference type="InterPro" id="IPR027256">
    <property type="entry name" value="P-typ_ATPase_IB"/>
</dbReference>
<evidence type="ECO:0000256" key="19">
    <source>
        <dbReference type="ARBA" id="ARBA00033239"/>
    </source>
</evidence>
<dbReference type="GO" id="GO:0005524">
    <property type="term" value="F:ATP binding"/>
    <property type="evidence" value="ECO:0007669"/>
    <property type="project" value="UniProtKB-UniRule"/>
</dbReference>
<dbReference type="NCBIfam" id="TIGR01525">
    <property type="entry name" value="ATPase-IB_hvy"/>
    <property type="match status" value="1"/>
</dbReference>
<dbReference type="CDD" id="cd02094">
    <property type="entry name" value="P-type_ATPase_Cu-like"/>
    <property type="match status" value="1"/>
</dbReference>
<dbReference type="SFLD" id="SFLDF00027">
    <property type="entry name" value="p-type_atpase"/>
    <property type="match status" value="1"/>
</dbReference>
<feature type="transmembrane region" description="Helical" evidence="20">
    <location>
        <begin position="878"/>
        <end position="899"/>
    </location>
</feature>
<dbReference type="InterPro" id="IPR059000">
    <property type="entry name" value="ATPase_P-type_domA"/>
</dbReference>
<dbReference type="SFLD" id="SFLDS00003">
    <property type="entry name" value="Haloacid_Dehalogenase"/>
    <property type="match status" value="1"/>
</dbReference>
<organism evidence="22 23">
    <name type="scientific">Vibrio halioticoli NBRC 102217</name>
    <dbReference type="NCBI Taxonomy" id="1219072"/>
    <lineage>
        <taxon>Bacteria</taxon>
        <taxon>Pseudomonadati</taxon>
        <taxon>Pseudomonadota</taxon>
        <taxon>Gammaproteobacteria</taxon>
        <taxon>Vibrionales</taxon>
        <taxon>Vibrionaceae</taxon>
        <taxon>Vibrio</taxon>
    </lineage>
</organism>
<dbReference type="Pfam" id="PF00122">
    <property type="entry name" value="E1-E2_ATPase"/>
    <property type="match status" value="1"/>
</dbReference>
<dbReference type="EMBL" id="BAUJ01000010">
    <property type="protein sequence ID" value="GAD88847.1"/>
    <property type="molecule type" value="Genomic_DNA"/>
</dbReference>
<feature type="domain" description="HMA" evidence="21">
    <location>
        <begin position="167"/>
        <end position="234"/>
    </location>
</feature>
<feature type="transmembrane region" description="Helical" evidence="20">
    <location>
        <begin position="258"/>
        <end position="277"/>
    </location>
</feature>
<comment type="similarity">
    <text evidence="2 20">Belongs to the cation transport ATPase (P-type) (TC 3.A.3) family. Type IB subfamily.</text>
</comment>
<evidence type="ECO:0000256" key="8">
    <source>
        <dbReference type="ARBA" id="ARBA00022692"/>
    </source>
</evidence>
<keyword evidence="12 20" id="KW-0067">ATP-binding</keyword>
<comment type="caution">
    <text evidence="22">The sequence shown here is derived from an EMBL/GenBank/DDBJ whole genome shotgun (WGS) entry which is preliminary data.</text>
</comment>
<gene>
    <name evidence="22" type="primary">copA</name>
    <name evidence="22" type="ORF">VHA01S_010_00730</name>
</gene>
<evidence type="ECO:0000256" key="9">
    <source>
        <dbReference type="ARBA" id="ARBA00022723"/>
    </source>
</evidence>
<evidence type="ECO:0000256" key="10">
    <source>
        <dbReference type="ARBA" id="ARBA00022741"/>
    </source>
</evidence>
<keyword evidence="14 20" id="KW-1133">Transmembrane helix</keyword>
<keyword evidence="5" id="KW-0813">Transport</keyword>
<dbReference type="InterPro" id="IPR006121">
    <property type="entry name" value="HMA_dom"/>
</dbReference>
<keyword evidence="9 20" id="KW-0479">Metal-binding</keyword>
<dbReference type="OrthoDB" id="9814270at2"/>
<dbReference type="PANTHER" id="PTHR43520:SF6">
    <property type="entry name" value="COPPER-EXPORTING P-TYPE ATPASE"/>
    <property type="match status" value="1"/>
</dbReference>
<evidence type="ECO:0000259" key="21">
    <source>
        <dbReference type="PROSITE" id="PS50846"/>
    </source>
</evidence>
<dbReference type="SFLD" id="SFLDG00002">
    <property type="entry name" value="C1.7:_P-type_atpase_like"/>
    <property type="match status" value="1"/>
</dbReference>
<evidence type="ECO:0000256" key="18">
    <source>
        <dbReference type="ARBA" id="ARBA00029719"/>
    </source>
</evidence>
<feature type="transmembrane region" description="Helical" evidence="20">
    <location>
        <begin position="537"/>
        <end position="560"/>
    </location>
</feature>
<feature type="domain" description="HMA" evidence="21">
    <location>
        <begin position="78"/>
        <end position="141"/>
    </location>
</feature>
<evidence type="ECO:0000256" key="13">
    <source>
        <dbReference type="ARBA" id="ARBA00022967"/>
    </source>
</evidence>
<evidence type="ECO:0000256" key="3">
    <source>
        <dbReference type="ARBA" id="ARBA00012517"/>
    </source>
</evidence>
<dbReference type="SUPFAM" id="SSF55008">
    <property type="entry name" value="HMA, heavy metal-associated domain"/>
    <property type="match status" value="2"/>
</dbReference>
<keyword evidence="23" id="KW-1185">Reference proteome</keyword>
<sequence length="928" mass="98449">MSHFSLRLAGVSCQGCINKIAKKGQSLDETFAIASTVANKTEHNTDYISARVSTALSLDETINLIESLGFTAEQGTLPSYVGAVQNVSCQKCVGKITGALRELDELAEVSIDLDKQSIEVVGLLSPQQITSSLTELGYAPNHNETQTSIEQGNSNSAAPQQVNSSAQLVRLNLFGVTCASCVASIEKAVNAAIATESAHESVTINFANRTASVYSSLTESQLVQTIENAGYGASVIVDETAAESEREQRQQQEYQHKIRHTIGGLSLGVPLMLYGMLGGSMTVNTTQQQLAWGVVGLLTLAVLWFSGRHYFIGASKAFKNRNANMDTLIALGTGSAWLYSIVVVLMPALLPDSARHLYFEASAMIIGLINLGQALELKARGRTSQAIKRLLDLRTKTALVIKNGKAITLPVEEVQIGDLVLIRAGEKIPVDGQVIEGESLIDESMLTGEPIPVLKSIKDTVSAGTINGEQNLTIQASKVGSDTMLAQIIEMVSNAQNSKPAISHLADKVSSVFVPTVMILSIITALMWYNFGPAPTVINMLVTATSVLIIACPCALGLATPISTMIGIGKSAEFGGLIRNGDALQMASNIDVVILDKTGTITQGKPSVANVEHVRETPFTLDYLTALEQGSTHPLASAVVSYCAQHKSQIAPLAVADFVNLTGRGVTANIDGHSLLLGNQRLMREQGVDISDVATKAEQWEAMAHTVIYFAIDKQLHTLLSISDPIKSESASAIAALTQLGIKVMMLTGDNEHTAKAVAQQTGVDEFHGELLPQDKLQWVETLQQRGLVVAMVGDGINDAPALAKANVGFAIGQGTDVAIESADITLIRGSLFGVSQVIEVSKATMRNIKQNLWGAFIYNSVGIPIAAGVLYPLFGVLLSPIVAGVAMSLSSITVVSNANRLRLFTPKTQEPSQGIAQAITQGDQANG</sequence>
<comment type="subcellular location">
    <subcellularLocation>
        <location evidence="1">Cell membrane</location>
        <topology evidence="1">Multi-pass membrane protein</topology>
    </subcellularLocation>
</comment>
<dbReference type="SUPFAM" id="SSF81653">
    <property type="entry name" value="Calcium ATPase, transduction domain A"/>
    <property type="match status" value="1"/>
</dbReference>
<dbReference type="RefSeq" id="WP_023403228.1">
    <property type="nucleotide sequence ID" value="NZ_BAUJ01000010.1"/>
</dbReference>
<dbReference type="NCBIfam" id="TIGR01494">
    <property type="entry name" value="ATPase_P-type"/>
    <property type="match status" value="1"/>
</dbReference>
<evidence type="ECO:0000256" key="7">
    <source>
        <dbReference type="ARBA" id="ARBA00022553"/>
    </source>
</evidence>
<dbReference type="Proteomes" id="UP000017800">
    <property type="component" value="Unassembled WGS sequence"/>
</dbReference>
<feature type="transmembrane region" description="Helical" evidence="20">
    <location>
        <begin position="853"/>
        <end position="872"/>
    </location>
</feature>
<dbReference type="InterPro" id="IPR023298">
    <property type="entry name" value="ATPase_P-typ_TM_dom_sf"/>
</dbReference>
<evidence type="ECO:0000256" key="16">
    <source>
        <dbReference type="ARBA" id="ARBA00023065"/>
    </source>
</evidence>
<dbReference type="FunFam" id="2.70.150.10:FF:000020">
    <property type="entry name" value="Copper-exporting P-type ATPase A"/>
    <property type="match status" value="1"/>
</dbReference>
<dbReference type="PRINTS" id="PR00120">
    <property type="entry name" value="HATPASE"/>
</dbReference>
<dbReference type="EC" id="7.2.2.8" evidence="3"/>
<dbReference type="Gene3D" id="3.40.50.1000">
    <property type="entry name" value="HAD superfamily/HAD-like"/>
    <property type="match status" value="1"/>
</dbReference>
<keyword evidence="16" id="KW-0406">Ion transport</keyword>
<dbReference type="PROSITE" id="PS50846">
    <property type="entry name" value="HMA_2"/>
    <property type="match status" value="2"/>
</dbReference>
<evidence type="ECO:0000256" key="5">
    <source>
        <dbReference type="ARBA" id="ARBA00022448"/>
    </source>
</evidence>
<evidence type="ECO:0000256" key="20">
    <source>
        <dbReference type="RuleBase" id="RU362081"/>
    </source>
</evidence>
<dbReference type="Pfam" id="PF00702">
    <property type="entry name" value="Hydrolase"/>
    <property type="match status" value="1"/>
</dbReference>
<protein>
    <recommendedName>
        <fullName evidence="4">Copper-exporting P-type ATPase</fullName>
        <ecNumber evidence="3">7.2.2.8</ecNumber>
    </recommendedName>
    <alternativeName>
        <fullName evidence="18">Copper-exporting P-type ATPase A</fullName>
    </alternativeName>
    <alternativeName>
        <fullName evidence="19">Cu(+)-exporting ATPase</fullName>
    </alternativeName>
</protein>
<evidence type="ECO:0000256" key="1">
    <source>
        <dbReference type="ARBA" id="ARBA00004651"/>
    </source>
</evidence>
<dbReference type="Gene3D" id="3.30.70.100">
    <property type="match status" value="2"/>
</dbReference>
<keyword evidence="7" id="KW-0597">Phosphoprotein</keyword>
<keyword evidence="13" id="KW-1278">Translocase</keyword>
<dbReference type="InterPro" id="IPR018303">
    <property type="entry name" value="ATPase_P-typ_P_site"/>
</dbReference>
<dbReference type="SUPFAM" id="SSF56784">
    <property type="entry name" value="HAD-like"/>
    <property type="match status" value="1"/>
</dbReference>
<dbReference type="InterPro" id="IPR023299">
    <property type="entry name" value="ATPase_P-typ_cyto_dom_N"/>
</dbReference>
<dbReference type="Gene3D" id="3.40.1110.10">
    <property type="entry name" value="Calcium-transporting ATPase, cytoplasmic domain N"/>
    <property type="match status" value="1"/>
</dbReference>
<dbReference type="PROSITE" id="PS00154">
    <property type="entry name" value="ATPASE_E1_E2"/>
    <property type="match status" value="1"/>
</dbReference>
<evidence type="ECO:0000313" key="23">
    <source>
        <dbReference type="Proteomes" id="UP000017800"/>
    </source>
</evidence>
<dbReference type="CDD" id="cd00371">
    <property type="entry name" value="HMA"/>
    <property type="match status" value="2"/>
</dbReference>
<proteinExistence type="inferred from homology"/>
<keyword evidence="10 20" id="KW-0547">Nucleotide-binding</keyword>
<dbReference type="PRINTS" id="PR00119">
    <property type="entry name" value="CATATPASE"/>
</dbReference>
<reference evidence="22 23" key="1">
    <citation type="submission" date="2013-11" db="EMBL/GenBank/DDBJ databases">
        <title>Whole genome shotgun sequence of Vibrio halioticoli NBRC 102217.</title>
        <authorList>
            <person name="Isaki S."/>
            <person name="Kimura A."/>
            <person name="Ohji S."/>
            <person name="Hosoyama A."/>
            <person name="Fujita N."/>
            <person name="Hashimoto M."/>
            <person name="Hosoyama Y."/>
            <person name="Yamazoe A."/>
        </authorList>
    </citation>
    <scope>NUCLEOTIDE SEQUENCE [LARGE SCALE GENOMIC DNA]</scope>
    <source>
        <strain evidence="22 23">NBRC 102217</strain>
    </source>
</reference>
<evidence type="ECO:0000256" key="6">
    <source>
        <dbReference type="ARBA" id="ARBA00022475"/>
    </source>
</evidence>
<dbReference type="GO" id="GO:0005886">
    <property type="term" value="C:plasma membrane"/>
    <property type="evidence" value="ECO:0007669"/>
    <property type="project" value="UniProtKB-SubCell"/>
</dbReference>
<evidence type="ECO:0000256" key="4">
    <source>
        <dbReference type="ARBA" id="ARBA00015102"/>
    </source>
</evidence>
<dbReference type="GO" id="GO:0060003">
    <property type="term" value="P:copper ion export"/>
    <property type="evidence" value="ECO:0007669"/>
    <property type="project" value="UniProtKB-ARBA"/>
</dbReference>
<dbReference type="eggNOG" id="COG2217">
    <property type="taxonomic scope" value="Bacteria"/>
</dbReference>
<dbReference type="GO" id="GO:0016887">
    <property type="term" value="F:ATP hydrolysis activity"/>
    <property type="evidence" value="ECO:0007669"/>
    <property type="project" value="InterPro"/>
</dbReference>
<keyword evidence="11" id="KW-0187">Copper transport</keyword>
<keyword evidence="17 20" id="KW-0472">Membrane</keyword>
<dbReference type="Pfam" id="PF00403">
    <property type="entry name" value="HMA"/>
    <property type="match status" value="2"/>
</dbReference>
<dbReference type="InterPro" id="IPR036412">
    <property type="entry name" value="HAD-like_sf"/>
</dbReference>
<dbReference type="InterPro" id="IPR044492">
    <property type="entry name" value="P_typ_ATPase_HD_dom"/>
</dbReference>
<keyword evidence="6 20" id="KW-1003">Cell membrane</keyword>
<evidence type="ECO:0000256" key="17">
    <source>
        <dbReference type="ARBA" id="ARBA00023136"/>
    </source>
</evidence>
<evidence type="ECO:0000256" key="12">
    <source>
        <dbReference type="ARBA" id="ARBA00022840"/>
    </source>
</evidence>
<name>V5FIP4_9VIBR</name>
<dbReference type="Gene3D" id="2.70.150.10">
    <property type="entry name" value="Calcium-transporting ATPase, cytoplasmic transduction domain A"/>
    <property type="match status" value="1"/>
</dbReference>
<evidence type="ECO:0000313" key="22">
    <source>
        <dbReference type="EMBL" id="GAD88847.1"/>
    </source>
</evidence>
<keyword evidence="8 20" id="KW-0812">Transmembrane</keyword>
<dbReference type="GO" id="GO:0055070">
    <property type="term" value="P:copper ion homeostasis"/>
    <property type="evidence" value="ECO:0007669"/>
    <property type="project" value="TreeGrafter"/>
</dbReference>
<dbReference type="GO" id="GO:0140581">
    <property type="term" value="F:P-type monovalent copper transporter activity"/>
    <property type="evidence" value="ECO:0007669"/>
    <property type="project" value="UniProtKB-EC"/>
</dbReference>
<dbReference type="InterPro" id="IPR023214">
    <property type="entry name" value="HAD_sf"/>
</dbReference>
<feature type="transmembrane region" description="Helical" evidence="20">
    <location>
        <begin position="328"/>
        <end position="350"/>
    </location>
</feature>
<feature type="transmembrane region" description="Helical" evidence="20">
    <location>
        <begin position="289"/>
        <end position="307"/>
    </location>
</feature>
<dbReference type="GO" id="GO:0005507">
    <property type="term" value="F:copper ion binding"/>
    <property type="evidence" value="ECO:0007669"/>
    <property type="project" value="TreeGrafter"/>
</dbReference>
<dbReference type="NCBIfam" id="TIGR01511">
    <property type="entry name" value="ATPase-IB1_Cu"/>
    <property type="match status" value="1"/>
</dbReference>
<dbReference type="InterPro" id="IPR001757">
    <property type="entry name" value="P_typ_ATPase"/>
</dbReference>
<dbReference type="InterPro" id="IPR008250">
    <property type="entry name" value="ATPase_P-typ_transduc_dom_A_sf"/>
</dbReference>
<evidence type="ECO:0000256" key="15">
    <source>
        <dbReference type="ARBA" id="ARBA00023008"/>
    </source>
</evidence>
<feature type="transmembrane region" description="Helical" evidence="20">
    <location>
        <begin position="512"/>
        <end position="531"/>
    </location>
</feature>
<dbReference type="InterPro" id="IPR036163">
    <property type="entry name" value="HMA_dom_sf"/>
</dbReference>
<keyword evidence="15" id="KW-0186">Copper</keyword>
<evidence type="ECO:0000256" key="11">
    <source>
        <dbReference type="ARBA" id="ARBA00022796"/>
    </source>
</evidence>
<evidence type="ECO:0000256" key="2">
    <source>
        <dbReference type="ARBA" id="ARBA00006024"/>
    </source>
</evidence>
<dbReference type="PANTHER" id="PTHR43520">
    <property type="entry name" value="ATP7, ISOFORM B"/>
    <property type="match status" value="1"/>
</dbReference>
<dbReference type="SUPFAM" id="SSF81665">
    <property type="entry name" value="Calcium ATPase, transmembrane domain M"/>
    <property type="match status" value="1"/>
</dbReference>